<accession>A0ABD5P4H1</accession>
<keyword evidence="1" id="KW-0001">2Fe-2S</keyword>
<dbReference type="SMART" id="SM00704">
    <property type="entry name" value="ZnF_CDGSH"/>
    <property type="match status" value="1"/>
</dbReference>
<evidence type="ECO:0000256" key="1">
    <source>
        <dbReference type="ARBA" id="ARBA00022714"/>
    </source>
</evidence>
<gene>
    <name evidence="6" type="ORF">ACFOZ7_20225</name>
</gene>
<organism evidence="6 7">
    <name type="scientific">Natribaculum luteum</name>
    <dbReference type="NCBI Taxonomy" id="1586232"/>
    <lineage>
        <taxon>Archaea</taxon>
        <taxon>Methanobacteriati</taxon>
        <taxon>Methanobacteriota</taxon>
        <taxon>Stenosarchaea group</taxon>
        <taxon>Halobacteria</taxon>
        <taxon>Halobacteriales</taxon>
        <taxon>Natrialbaceae</taxon>
        <taxon>Natribaculum</taxon>
    </lineage>
</organism>
<dbReference type="Gene3D" id="3.40.5.90">
    <property type="entry name" value="CDGSH iron-sulfur domain, mitoNEET-type"/>
    <property type="match status" value="1"/>
</dbReference>
<dbReference type="InterPro" id="IPR042216">
    <property type="entry name" value="MitoNEET_CISD"/>
</dbReference>
<feature type="domain" description="Iron-binding zinc finger CDGSH type" evidence="5">
    <location>
        <begin position="10"/>
        <end position="51"/>
    </location>
</feature>
<dbReference type="EMBL" id="JBHSDJ010000131">
    <property type="protein sequence ID" value="MFC4249227.1"/>
    <property type="molecule type" value="Genomic_DNA"/>
</dbReference>
<dbReference type="GO" id="GO:0051537">
    <property type="term" value="F:2 iron, 2 sulfur cluster binding"/>
    <property type="evidence" value="ECO:0007669"/>
    <property type="project" value="UniProtKB-KW"/>
</dbReference>
<keyword evidence="3" id="KW-0408">Iron</keyword>
<comment type="caution">
    <text evidence="6">The sequence shown here is derived from an EMBL/GenBank/DDBJ whole genome shotgun (WGS) entry which is preliminary data.</text>
</comment>
<sequence>MARLVEHDAHGPRKLTASDLDDEKGDIAICQCGLAESYPFCDGTHRETTDEDDDALYDYDVDDAQRRVVDRVVYADDE</sequence>
<dbReference type="RefSeq" id="WP_246972590.1">
    <property type="nucleotide sequence ID" value="NZ_CP095397.1"/>
</dbReference>
<dbReference type="GO" id="GO:0046872">
    <property type="term" value="F:metal ion binding"/>
    <property type="evidence" value="ECO:0007669"/>
    <property type="project" value="UniProtKB-KW"/>
</dbReference>
<evidence type="ECO:0000259" key="5">
    <source>
        <dbReference type="SMART" id="SM00704"/>
    </source>
</evidence>
<evidence type="ECO:0000256" key="2">
    <source>
        <dbReference type="ARBA" id="ARBA00022723"/>
    </source>
</evidence>
<dbReference type="Pfam" id="PF09360">
    <property type="entry name" value="zf-CDGSH"/>
    <property type="match status" value="1"/>
</dbReference>
<evidence type="ECO:0000256" key="4">
    <source>
        <dbReference type="ARBA" id="ARBA00023014"/>
    </source>
</evidence>
<keyword evidence="2" id="KW-0479">Metal-binding</keyword>
<protein>
    <submittedName>
        <fullName evidence="6">CDGSH iron-sulfur domain-containing protein</fullName>
    </submittedName>
</protein>
<evidence type="ECO:0000256" key="3">
    <source>
        <dbReference type="ARBA" id="ARBA00023004"/>
    </source>
</evidence>
<evidence type="ECO:0000313" key="7">
    <source>
        <dbReference type="Proteomes" id="UP001595821"/>
    </source>
</evidence>
<dbReference type="GO" id="GO:0005737">
    <property type="term" value="C:cytoplasm"/>
    <property type="evidence" value="ECO:0007669"/>
    <property type="project" value="UniProtKB-ARBA"/>
</dbReference>
<name>A0ABD5P4H1_9EURY</name>
<reference evidence="6 7" key="1">
    <citation type="journal article" date="2014" name="Int. J. Syst. Evol. Microbiol.">
        <title>Complete genome sequence of Corynebacterium casei LMG S-19264T (=DSM 44701T), isolated from a smear-ripened cheese.</title>
        <authorList>
            <consortium name="US DOE Joint Genome Institute (JGI-PGF)"/>
            <person name="Walter F."/>
            <person name="Albersmeier A."/>
            <person name="Kalinowski J."/>
            <person name="Ruckert C."/>
        </authorList>
    </citation>
    <scope>NUCLEOTIDE SEQUENCE [LARGE SCALE GENOMIC DNA]</scope>
    <source>
        <strain evidence="6 7">IBRC-M 10912</strain>
    </source>
</reference>
<proteinExistence type="predicted"/>
<dbReference type="InterPro" id="IPR018967">
    <property type="entry name" value="FeS-contain_CDGSH-typ"/>
</dbReference>
<dbReference type="AlphaFoldDB" id="A0ABD5P4H1"/>
<keyword evidence="4" id="KW-0411">Iron-sulfur</keyword>
<dbReference type="Proteomes" id="UP001595821">
    <property type="component" value="Unassembled WGS sequence"/>
</dbReference>
<dbReference type="GeneID" id="71853091"/>
<evidence type="ECO:0000313" key="6">
    <source>
        <dbReference type="EMBL" id="MFC4249227.1"/>
    </source>
</evidence>